<accession>A0A7J7C7V4</accession>
<dbReference type="Proteomes" id="UP000593562">
    <property type="component" value="Unassembled WGS sequence"/>
</dbReference>
<evidence type="ECO:0000313" key="4">
    <source>
        <dbReference type="Proteomes" id="UP000593562"/>
    </source>
</evidence>
<dbReference type="GO" id="GO:0009451">
    <property type="term" value="P:RNA modification"/>
    <property type="evidence" value="ECO:0007669"/>
    <property type="project" value="InterPro"/>
</dbReference>
<dbReference type="NCBIfam" id="TIGR00756">
    <property type="entry name" value="PPR"/>
    <property type="match status" value="3"/>
</dbReference>
<dbReference type="InParanoid" id="A0A7J7C7V4"/>
<evidence type="ECO:0000313" key="3">
    <source>
        <dbReference type="EMBL" id="KAF5730224.1"/>
    </source>
</evidence>
<dbReference type="InterPro" id="IPR011990">
    <property type="entry name" value="TPR-like_helical_dom_sf"/>
</dbReference>
<organism evidence="3 4">
    <name type="scientific">Tripterygium wilfordii</name>
    <name type="common">Thunder God vine</name>
    <dbReference type="NCBI Taxonomy" id="458696"/>
    <lineage>
        <taxon>Eukaryota</taxon>
        <taxon>Viridiplantae</taxon>
        <taxon>Streptophyta</taxon>
        <taxon>Embryophyta</taxon>
        <taxon>Tracheophyta</taxon>
        <taxon>Spermatophyta</taxon>
        <taxon>Magnoliopsida</taxon>
        <taxon>eudicotyledons</taxon>
        <taxon>Gunneridae</taxon>
        <taxon>Pentapetalae</taxon>
        <taxon>rosids</taxon>
        <taxon>fabids</taxon>
        <taxon>Celastrales</taxon>
        <taxon>Celastraceae</taxon>
        <taxon>Tripterygium</taxon>
    </lineage>
</organism>
<dbReference type="Pfam" id="PF01535">
    <property type="entry name" value="PPR"/>
    <property type="match status" value="3"/>
</dbReference>
<dbReference type="PROSITE" id="PS51375">
    <property type="entry name" value="PPR"/>
    <property type="match status" value="3"/>
</dbReference>
<feature type="repeat" description="PPR" evidence="2">
    <location>
        <begin position="461"/>
        <end position="495"/>
    </location>
</feature>
<dbReference type="PANTHER" id="PTHR47926:SF347">
    <property type="entry name" value="PENTATRICOPEPTIDE REPEAT-CONTAINING PROTEIN"/>
    <property type="match status" value="1"/>
</dbReference>
<comment type="caution">
    <text evidence="3">The sequence shown here is derived from an EMBL/GenBank/DDBJ whole genome shotgun (WGS) entry which is preliminary data.</text>
</comment>
<dbReference type="InterPro" id="IPR002885">
    <property type="entry name" value="PPR_rpt"/>
</dbReference>
<dbReference type="Pfam" id="PF13041">
    <property type="entry name" value="PPR_2"/>
    <property type="match status" value="2"/>
</dbReference>
<dbReference type="Gene3D" id="1.25.40.10">
    <property type="entry name" value="Tetratricopeptide repeat domain"/>
    <property type="match status" value="4"/>
</dbReference>
<reference evidence="3 4" key="1">
    <citation type="journal article" date="2020" name="Nat. Commun.">
        <title>Genome of Tripterygium wilfordii and identification of cytochrome P450 involved in triptolide biosynthesis.</title>
        <authorList>
            <person name="Tu L."/>
            <person name="Su P."/>
            <person name="Zhang Z."/>
            <person name="Gao L."/>
            <person name="Wang J."/>
            <person name="Hu T."/>
            <person name="Zhou J."/>
            <person name="Zhang Y."/>
            <person name="Zhao Y."/>
            <person name="Liu Y."/>
            <person name="Song Y."/>
            <person name="Tong Y."/>
            <person name="Lu Y."/>
            <person name="Yang J."/>
            <person name="Xu C."/>
            <person name="Jia M."/>
            <person name="Peters R.J."/>
            <person name="Huang L."/>
            <person name="Gao W."/>
        </authorList>
    </citation>
    <scope>NUCLEOTIDE SEQUENCE [LARGE SCALE GENOMIC DNA]</scope>
    <source>
        <strain evidence="4">cv. XIE 37</strain>
        <tissue evidence="3">Leaf</tissue>
    </source>
</reference>
<sequence>MAPVLPPPPPLTIPPRRQPLWFCSATETSFNKHPFPLILRIRPKSSPFTTRTNNKEPILLINSSSPNFSLLQEVEHLCRTGHLAKALALLQRHLENGTSTSLQVQAAIGILLQACTHQKAIEIGRKVHRIVSDSAQFSDDLVLNTRLITMYSACGSPFDSRFVFDSLLEKNLIQWNALVSGYTKNELFSDALNLFAELISVTGFKPDNFTFPCVIKASAGLLDVGLGKVFHGMTVKMGLIWDVFVAQILFDKHENRNVVSWNSIIGGFSMEGDTNGTLSLLRNMQTAAKEMKANKVTILNVLPIYLKKSQLLSLKELNGYSFRHELQHDELVANVFIAAYAKCGSLSSAEKVFYNMKTRTVSSWNAIIGGYAQNGDPKMALYFYFKMAHSGLEPDWFTITSLLLACTHLESLRYGQQIHCYSVRRGLEQDLYIETSLISLYNNCGKSTSAHMLFDGLEDRGIVTWNVMISGYSQNGLLNESLILFRHMLSNGIQPDKFSILSVFDTCSQLPALRLGKETHGYALKALLTEDIFVGCSIIDMLWCSWTWERGNTAL</sequence>
<dbReference type="GO" id="GO:0003723">
    <property type="term" value="F:RNA binding"/>
    <property type="evidence" value="ECO:0007669"/>
    <property type="project" value="InterPro"/>
</dbReference>
<dbReference type="AlphaFoldDB" id="A0A7J7C7V4"/>
<proteinExistence type="predicted"/>
<keyword evidence="1" id="KW-0677">Repeat</keyword>
<keyword evidence="4" id="KW-1185">Reference proteome</keyword>
<feature type="repeat" description="PPR" evidence="2">
    <location>
        <begin position="360"/>
        <end position="394"/>
    </location>
</feature>
<evidence type="ECO:0000256" key="2">
    <source>
        <dbReference type="PROSITE-ProRule" id="PRU00708"/>
    </source>
</evidence>
<evidence type="ECO:0000256" key="1">
    <source>
        <dbReference type="ARBA" id="ARBA00022737"/>
    </source>
</evidence>
<dbReference type="InterPro" id="IPR046960">
    <property type="entry name" value="PPR_At4g14850-like_plant"/>
</dbReference>
<feature type="repeat" description="PPR" evidence="2">
    <location>
        <begin position="171"/>
        <end position="206"/>
    </location>
</feature>
<protein>
    <submittedName>
        <fullName evidence="3">Pentatricopeptide repeat-containing family protein</fullName>
    </submittedName>
</protein>
<gene>
    <name evidence="3" type="ORF">HS088_TW20G00597</name>
</gene>
<dbReference type="EMBL" id="JAAARO010000020">
    <property type="protein sequence ID" value="KAF5730224.1"/>
    <property type="molecule type" value="Genomic_DNA"/>
</dbReference>
<dbReference type="PANTHER" id="PTHR47926">
    <property type="entry name" value="PENTATRICOPEPTIDE REPEAT-CONTAINING PROTEIN"/>
    <property type="match status" value="1"/>
</dbReference>
<dbReference type="FunFam" id="1.25.40.10:FF:000361">
    <property type="entry name" value="Pentatricopeptide repeat-containing protein chloroplastic"/>
    <property type="match status" value="2"/>
</dbReference>
<name>A0A7J7C7V4_TRIWF</name>